<evidence type="ECO:0000256" key="4">
    <source>
        <dbReference type="ARBA" id="ARBA00022989"/>
    </source>
</evidence>
<dbReference type="PANTHER" id="PTHR23320:SF150">
    <property type="entry name" value="MEMBRANE-SPANNING 4-DOMAINS SUBFAMILY A MEMBER 6B-RELATED"/>
    <property type="match status" value="1"/>
</dbReference>
<evidence type="ECO:0000256" key="1">
    <source>
        <dbReference type="ARBA" id="ARBA00004141"/>
    </source>
</evidence>
<evidence type="ECO:0000256" key="5">
    <source>
        <dbReference type="ARBA" id="ARBA00023136"/>
    </source>
</evidence>
<feature type="transmembrane region" description="Helical" evidence="6">
    <location>
        <begin position="360"/>
        <end position="380"/>
    </location>
</feature>
<keyword evidence="3 6" id="KW-0812">Transmembrane</keyword>
<feature type="transmembrane region" description="Helical" evidence="6">
    <location>
        <begin position="118"/>
        <end position="142"/>
    </location>
</feature>
<dbReference type="Proteomes" id="UP000030759">
    <property type="component" value="Unassembled WGS sequence"/>
</dbReference>
<dbReference type="GO" id="GO:0005802">
    <property type="term" value="C:trans-Golgi network"/>
    <property type="evidence" value="ECO:0007669"/>
    <property type="project" value="TreeGrafter"/>
</dbReference>
<comment type="similarity">
    <text evidence="2">Belongs to the MS4A family.</text>
</comment>
<keyword evidence="4 6" id="KW-1133">Transmembrane helix</keyword>
<dbReference type="Pfam" id="PF04103">
    <property type="entry name" value="CD20"/>
    <property type="match status" value="2"/>
</dbReference>
<dbReference type="InterPro" id="IPR030417">
    <property type="entry name" value="MS4A"/>
</dbReference>
<dbReference type="InterPro" id="IPR007237">
    <property type="entry name" value="CD20-like"/>
</dbReference>
<proteinExistence type="inferred from homology"/>
<protein>
    <submittedName>
        <fullName evidence="7">Membrane-spanning 4-domain subfamily A member 4A-like protein</fullName>
    </submittedName>
</protein>
<feature type="transmembrane region" description="Helical" evidence="6">
    <location>
        <begin position="325"/>
        <end position="348"/>
    </location>
</feature>
<dbReference type="EMBL" id="KE673038">
    <property type="protein sequence ID" value="ERE78573.1"/>
    <property type="molecule type" value="Genomic_DNA"/>
</dbReference>
<reference evidence="8" key="1">
    <citation type="journal article" date="2013" name="Nat. Biotechnol.">
        <title>Chinese hamster genome sequenced from sorted chromosomes.</title>
        <authorList>
            <person name="Brinkrolf K."/>
            <person name="Rupp O."/>
            <person name="Laux H."/>
            <person name="Kollin F."/>
            <person name="Ernst W."/>
            <person name="Linke B."/>
            <person name="Kofler R."/>
            <person name="Romand S."/>
            <person name="Hesse F."/>
            <person name="Budach W.E."/>
            <person name="Galosy S."/>
            <person name="Muller D."/>
            <person name="Noll T."/>
            <person name="Wienberg J."/>
            <person name="Jostock T."/>
            <person name="Leonard M."/>
            <person name="Grillari J."/>
            <person name="Tauch A."/>
            <person name="Goesmann A."/>
            <person name="Helk B."/>
            <person name="Mott J.E."/>
            <person name="Puhler A."/>
            <person name="Borth N."/>
        </authorList>
    </citation>
    <scope>NUCLEOTIDE SEQUENCE [LARGE SCALE GENOMIC DNA]</scope>
    <source>
        <strain evidence="8">17A/GY</strain>
    </source>
</reference>
<evidence type="ECO:0000313" key="7">
    <source>
        <dbReference type="EMBL" id="ERE78573.1"/>
    </source>
</evidence>
<evidence type="ECO:0000256" key="2">
    <source>
        <dbReference type="ARBA" id="ARBA00009565"/>
    </source>
</evidence>
<sequence>MIPQVVTNETVTVISTNGVDFPQTDKPQPAQQKQDSLKKYLKAEIKVMAAIQIMCGVMVLCLGIILASTPNTIHFTPVFSLLLKSGYPFVGSLFFIISGILTVITETKSKKSLVDGSLTMNILSISFAFMGIIILTVSLAGLHPALEECEKSWALRPTESSFYHYHFHVQRSPCSAPQAVLTGILSLMLISSVLELGLSVLTAMLWWNQSHSDFSRFYGYGEADLKRQRQTSSQITFVIALSSVMTTIQAMEQTTLNAGLDVLQLGKPAGMHSHMWKGLSEKFLKGEPKVIGVVQILAALMILSLGIMTIIILDIRYNQENISFGITYPCWGPVVYIISGALSLAAGIKTTKGLVQSSMGLNIASSMVALFGFFLSVSRLHDLSVVYGFCRHDYMPGQCIQSLAIFLGMQALVIILDLLEFCIAVSLSVFGCKVTCCNRSGVVVIMPSSLPVVGTASPASLQGGLMPSAHQETNVPENLYQL</sequence>
<evidence type="ECO:0000256" key="6">
    <source>
        <dbReference type="SAM" id="Phobius"/>
    </source>
</evidence>
<feature type="transmembrane region" description="Helical" evidence="6">
    <location>
        <begin position="179"/>
        <end position="207"/>
    </location>
</feature>
<feature type="transmembrane region" description="Helical" evidence="6">
    <location>
        <begin position="290"/>
        <end position="313"/>
    </location>
</feature>
<feature type="transmembrane region" description="Helical" evidence="6">
    <location>
        <begin position="87"/>
        <end position="106"/>
    </location>
</feature>
<feature type="transmembrane region" description="Helical" evidence="6">
    <location>
        <begin position="400"/>
        <end position="419"/>
    </location>
</feature>
<dbReference type="AlphaFoldDB" id="A0A061I8A8"/>
<keyword evidence="5 6" id="KW-0472">Membrane</keyword>
<accession>A0A061I8A8</accession>
<gene>
    <name evidence="7" type="ORF">H671_3g10252</name>
</gene>
<dbReference type="PANTHER" id="PTHR23320">
    <property type="entry name" value="MEMBRANE-SPANNING 4-DOMAINS SUBFAMILY A MS4A -RELATED"/>
    <property type="match status" value="1"/>
</dbReference>
<dbReference type="GO" id="GO:0005886">
    <property type="term" value="C:plasma membrane"/>
    <property type="evidence" value="ECO:0007669"/>
    <property type="project" value="TreeGrafter"/>
</dbReference>
<feature type="transmembrane region" description="Helical" evidence="6">
    <location>
        <begin position="47"/>
        <end position="67"/>
    </location>
</feature>
<organism evidence="7 8">
    <name type="scientific">Cricetulus griseus</name>
    <name type="common">Chinese hamster</name>
    <name type="synonym">Cricetulus barabensis griseus</name>
    <dbReference type="NCBI Taxonomy" id="10029"/>
    <lineage>
        <taxon>Eukaryota</taxon>
        <taxon>Metazoa</taxon>
        <taxon>Chordata</taxon>
        <taxon>Craniata</taxon>
        <taxon>Vertebrata</taxon>
        <taxon>Euteleostomi</taxon>
        <taxon>Mammalia</taxon>
        <taxon>Eutheria</taxon>
        <taxon>Euarchontoglires</taxon>
        <taxon>Glires</taxon>
        <taxon>Rodentia</taxon>
        <taxon>Myomorpha</taxon>
        <taxon>Muroidea</taxon>
        <taxon>Cricetidae</taxon>
        <taxon>Cricetinae</taxon>
        <taxon>Cricetulus</taxon>
    </lineage>
</organism>
<evidence type="ECO:0000313" key="8">
    <source>
        <dbReference type="Proteomes" id="UP000030759"/>
    </source>
</evidence>
<name>A0A061I8A8_CRIGR</name>
<evidence type="ECO:0000256" key="3">
    <source>
        <dbReference type="ARBA" id="ARBA00022692"/>
    </source>
</evidence>
<dbReference type="GO" id="GO:0007166">
    <property type="term" value="P:cell surface receptor signaling pathway"/>
    <property type="evidence" value="ECO:0007669"/>
    <property type="project" value="TreeGrafter"/>
</dbReference>
<comment type="subcellular location">
    <subcellularLocation>
        <location evidence="1">Membrane</location>
        <topology evidence="1">Multi-pass membrane protein</topology>
    </subcellularLocation>
</comment>